<dbReference type="AlphaFoldDB" id="A0AA86SCU1"/>
<dbReference type="GO" id="GO:0071013">
    <property type="term" value="C:catalytic step 2 spliceosome"/>
    <property type="evidence" value="ECO:0007669"/>
    <property type="project" value="TreeGrafter"/>
</dbReference>
<sequence length="132" mass="15233">MFRGGSHHRIRGLFEKALSNDRLSSSVVLWRCYIMFEIEIANDPSEARRAFFRAIHSCPCKLTLPQLSLKTIQLGLELAPLVPQWYIPEVQNRVEKNSPTLTIKTFAGEEEAGRIKDIFRLYKILILEGIFK</sequence>
<evidence type="ECO:0000256" key="1">
    <source>
        <dbReference type="ARBA" id="ARBA00004123"/>
    </source>
</evidence>
<evidence type="ECO:0000256" key="3">
    <source>
        <dbReference type="ARBA" id="ARBA00023242"/>
    </source>
</evidence>
<dbReference type="Gramene" id="rna-AYBTSS11_LOCUS15175">
    <property type="protein sequence ID" value="CAJ1952199.1"/>
    <property type="gene ID" value="gene-AYBTSS11_LOCUS15175"/>
</dbReference>
<evidence type="ECO:0000313" key="4">
    <source>
        <dbReference type="EMBL" id="CAJ1952199.1"/>
    </source>
</evidence>
<dbReference type="PANTHER" id="PTHR13471">
    <property type="entry name" value="TETRATRICOPEPTIDE-LIKE HELICAL"/>
    <property type="match status" value="1"/>
</dbReference>
<keyword evidence="3" id="KW-0539">Nucleus</keyword>
<dbReference type="Proteomes" id="UP001189624">
    <property type="component" value="Chromosome 4"/>
</dbReference>
<keyword evidence="5" id="KW-1185">Reference proteome</keyword>
<protein>
    <submittedName>
        <fullName evidence="4">Uncharacterized protein</fullName>
    </submittedName>
</protein>
<proteinExistence type="inferred from homology"/>
<evidence type="ECO:0000256" key="2">
    <source>
        <dbReference type="ARBA" id="ARBA00009265"/>
    </source>
</evidence>
<comment type="subcellular location">
    <subcellularLocation>
        <location evidence="1">Nucleus</location>
    </subcellularLocation>
</comment>
<gene>
    <name evidence="4" type="ORF">AYBTSS11_LOCUS15175</name>
</gene>
<organism evidence="4 5">
    <name type="scientific">Sphenostylis stenocarpa</name>
    <dbReference type="NCBI Taxonomy" id="92480"/>
    <lineage>
        <taxon>Eukaryota</taxon>
        <taxon>Viridiplantae</taxon>
        <taxon>Streptophyta</taxon>
        <taxon>Embryophyta</taxon>
        <taxon>Tracheophyta</taxon>
        <taxon>Spermatophyta</taxon>
        <taxon>Magnoliopsida</taxon>
        <taxon>eudicotyledons</taxon>
        <taxon>Gunneridae</taxon>
        <taxon>Pentapetalae</taxon>
        <taxon>rosids</taxon>
        <taxon>fabids</taxon>
        <taxon>Fabales</taxon>
        <taxon>Fabaceae</taxon>
        <taxon>Papilionoideae</taxon>
        <taxon>50 kb inversion clade</taxon>
        <taxon>NPAAA clade</taxon>
        <taxon>indigoferoid/millettioid clade</taxon>
        <taxon>Phaseoleae</taxon>
        <taxon>Sphenostylis</taxon>
    </lineage>
</organism>
<dbReference type="SMART" id="SM00386">
    <property type="entry name" value="HAT"/>
    <property type="match status" value="1"/>
</dbReference>
<dbReference type="InterPro" id="IPR013633">
    <property type="entry name" value="NRDE-2"/>
</dbReference>
<dbReference type="InterPro" id="IPR003107">
    <property type="entry name" value="HAT"/>
</dbReference>
<dbReference type="EMBL" id="OY731401">
    <property type="protein sequence ID" value="CAJ1952199.1"/>
    <property type="molecule type" value="Genomic_DNA"/>
</dbReference>
<reference evidence="4" key="1">
    <citation type="submission" date="2023-10" db="EMBL/GenBank/DDBJ databases">
        <authorList>
            <person name="Domelevo Entfellner J.-B."/>
        </authorList>
    </citation>
    <scope>NUCLEOTIDE SEQUENCE</scope>
</reference>
<dbReference type="GO" id="GO:0031048">
    <property type="term" value="P:regulatory ncRNA-mediated heterochromatin formation"/>
    <property type="evidence" value="ECO:0007669"/>
    <property type="project" value="TreeGrafter"/>
</dbReference>
<accession>A0AA86SCU1</accession>
<dbReference type="GO" id="GO:1902369">
    <property type="term" value="P:negative regulation of RNA catabolic process"/>
    <property type="evidence" value="ECO:0007669"/>
    <property type="project" value="TreeGrafter"/>
</dbReference>
<name>A0AA86SCU1_9FABA</name>
<evidence type="ECO:0000313" key="5">
    <source>
        <dbReference type="Proteomes" id="UP001189624"/>
    </source>
</evidence>
<dbReference type="PANTHER" id="PTHR13471:SF0">
    <property type="entry name" value="NUCLEAR EXOSOME REGULATOR NRDE2"/>
    <property type="match status" value="1"/>
</dbReference>
<dbReference type="Gene3D" id="1.25.40.10">
    <property type="entry name" value="Tetratricopeptide repeat domain"/>
    <property type="match status" value="1"/>
</dbReference>
<comment type="similarity">
    <text evidence="2">Belongs to the NRDE2 family.</text>
</comment>
<dbReference type="GO" id="GO:0006396">
    <property type="term" value="P:RNA processing"/>
    <property type="evidence" value="ECO:0007669"/>
    <property type="project" value="InterPro"/>
</dbReference>
<dbReference type="InterPro" id="IPR011990">
    <property type="entry name" value="TPR-like_helical_dom_sf"/>
</dbReference>